<protein>
    <submittedName>
        <fullName evidence="2">Uncharacterized protein</fullName>
    </submittedName>
</protein>
<gene>
    <name evidence="2" type="ORF">Tci_022947</name>
</gene>
<evidence type="ECO:0000313" key="2">
    <source>
        <dbReference type="EMBL" id="GEU50969.1"/>
    </source>
</evidence>
<keyword evidence="1" id="KW-1133">Transmembrane helix</keyword>
<dbReference type="AlphaFoldDB" id="A0A6L2KPT7"/>
<dbReference type="EMBL" id="BKCJ010002794">
    <property type="protein sequence ID" value="GEU50969.1"/>
    <property type="molecule type" value="Genomic_DNA"/>
</dbReference>
<proteinExistence type="predicted"/>
<organism evidence="2">
    <name type="scientific">Tanacetum cinerariifolium</name>
    <name type="common">Dalmatian daisy</name>
    <name type="synonym">Chrysanthemum cinerariifolium</name>
    <dbReference type="NCBI Taxonomy" id="118510"/>
    <lineage>
        <taxon>Eukaryota</taxon>
        <taxon>Viridiplantae</taxon>
        <taxon>Streptophyta</taxon>
        <taxon>Embryophyta</taxon>
        <taxon>Tracheophyta</taxon>
        <taxon>Spermatophyta</taxon>
        <taxon>Magnoliopsida</taxon>
        <taxon>eudicotyledons</taxon>
        <taxon>Gunneridae</taxon>
        <taxon>Pentapetalae</taxon>
        <taxon>asterids</taxon>
        <taxon>campanulids</taxon>
        <taxon>Asterales</taxon>
        <taxon>Asteraceae</taxon>
        <taxon>Asteroideae</taxon>
        <taxon>Anthemideae</taxon>
        <taxon>Anthemidinae</taxon>
        <taxon>Tanacetum</taxon>
    </lineage>
</organism>
<feature type="transmembrane region" description="Helical" evidence="1">
    <location>
        <begin position="42"/>
        <end position="61"/>
    </location>
</feature>
<comment type="caution">
    <text evidence="2">The sequence shown here is derived from an EMBL/GenBank/DDBJ whole genome shotgun (WGS) entry which is preliminary data.</text>
</comment>
<keyword evidence="1" id="KW-0812">Transmembrane</keyword>
<name>A0A6L2KPT7_TANCI</name>
<keyword evidence="1" id="KW-0472">Membrane</keyword>
<reference evidence="2" key="1">
    <citation type="journal article" date="2019" name="Sci. Rep.">
        <title>Draft genome of Tanacetum cinerariifolium, the natural source of mosquito coil.</title>
        <authorList>
            <person name="Yamashiro T."/>
            <person name="Shiraishi A."/>
            <person name="Satake H."/>
            <person name="Nakayama K."/>
        </authorList>
    </citation>
    <scope>NUCLEOTIDE SEQUENCE</scope>
</reference>
<accession>A0A6L2KPT7</accession>
<sequence length="78" mass="9261">MYDVGCYRGSSFQIRGPKSWCIRLFYYRSDPRNQQTSNRSDLSLIYFVFTWLGYAGTSMMSDMKSAHVFSYYPARRQL</sequence>
<evidence type="ECO:0000256" key="1">
    <source>
        <dbReference type="SAM" id="Phobius"/>
    </source>
</evidence>